<protein>
    <submittedName>
        <fullName evidence="2">Uncharacterized protein</fullName>
    </submittedName>
</protein>
<dbReference type="PANTHER" id="PTHR39603:SF1">
    <property type="entry name" value="CYANOVIRIN-N DOMAIN-CONTAINING PROTEIN"/>
    <property type="match status" value="1"/>
</dbReference>
<organism evidence="2 3">
    <name type="scientific">Drechslerella stenobrocha 248</name>
    <dbReference type="NCBI Taxonomy" id="1043628"/>
    <lineage>
        <taxon>Eukaryota</taxon>
        <taxon>Fungi</taxon>
        <taxon>Dikarya</taxon>
        <taxon>Ascomycota</taxon>
        <taxon>Pezizomycotina</taxon>
        <taxon>Orbiliomycetes</taxon>
        <taxon>Orbiliales</taxon>
        <taxon>Orbiliaceae</taxon>
        <taxon>Drechslerella</taxon>
    </lineage>
</organism>
<feature type="signal peptide" evidence="1">
    <location>
        <begin position="1"/>
        <end position="20"/>
    </location>
</feature>
<dbReference type="HOGENOM" id="CLU_101873_0_1_1"/>
<keyword evidence="1" id="KW-0732">Signal</keyword>
<dbReference type="OrthoDB" id="2112446at2759"/>
<sequence length="176" mass="19143">MLGFTKSSIVLALIFCLAEAAALPASAQLDVDSLVIPGPGLPKPSELGLTVEDLTKPVPELEHLLVRERLEKRFDAQCWRDRKCNFNDANNCFNYLRGLGHTNCVADRRTVGMCQAGPCVWWGRPINGNAGYASSYCEDVAWGGAWVINNCKDSNKLFSGANAANGNGNFIVEIHT</sequence>
<dbReference type="Proteomes" id="UP000024837">
    <property type="component" value="Unassembled WGS sequence"/>
</dbReference>
<reference evidence="2 3" key="1">
    <citation type="submission" date="2013-05" db="EMBL/GenBank/DDBJ databases">
        <title>Drechslerella stenobrocha genome reveals carnivorous origination and mechanical trapping mechanism of predatory fungi.</title>
        <authorList>
            <person name="Liu X."/>
            <person name="Zhang W."/>
            <person name="Liu K."/>
        </authorList>
    </citation>
    <scope>NUCLEOTIDE SEQUENCE [LARGE SCALE GENOMIC DNA]</scope>
    <source>
        <strain evidence="2 3">248</strain>
    </source>
</reference>
<accession>W7I3A3</accession>
<proteinExistence type="predicted"/>
<keyword evidence="3" id="KW-1185">Reference proteome</keyword>
<gene>
    <name evidence="2" type="ORF">DRE_04150</name>
</gene>
<evidence type="ECO:0000313" key="3">
    <source>
        <dbReference type="Proteomes" id="UP000024837"/>
    </source>
</evidence>
<feature type="chain" id="PRO_5004893662" evidence="1">
    <location>
        <begin position="21"/>
        <end position="176"/>
    </location>
</feature>
<evidence type="ECO:0000256" key="1">
    <source>
        <dbReference type="SAM" id="SignalP"/>
    </source>
</evidence>
<dbReference type="EMBL" id="KI966416">
    <property type="protein sequence ID" value="EWC46663.1"/>
    <property type="molecule type" value="Genomic_DNA"/>
</dbReference>
<dbReference type="PANTHER" id="PTHR39603">
    <property type="entry name" value="CYANOVIRIN-N DOMAIN-CONTAINING PROTEIN"/>
    <property type="match status" value="1"/>
</dbReference>
<dbReference type="AlphaFoldDB" id="W7I3A3"/>
<name>W7I3A3_9PEZI</name>
<evidence type="ECO:0000313" key="2">
    <source>
        <dbReference type="EMBL" id="EWC46663.1"/>
    </source>
</evidence>